<dbReference type="AlphaFoldDB" id="A0AAD2JLG3"/>
<protein>
    <submittedName>
        <fullName evidence="1">Uncharacterized protein</fullName>
    </submittedName>
</protein>
<evidence type="ECO:0000313" key="1">
    <source>
        <dbReference type="EMBL" id="CAJ1961339.1"/>
    </source>
</evidence>
<name>A0AAD2JLG3_9STRA</name>
<evidence type="ECO:0000313" key="2">
    <source>
        <dbReference type="Proteomes" id="UP001295423"/>
    </source>
</evidence>
<comment type="caution">
    <text evidence="1">The sequence shown here is derived from an EMBL/GenBank/DDBJ whole genome shotgun (WGS) entry which is preliminary data.</text>
</comment>
<reference evidence="1" key="1">
    <citation type="submission" date="2023-08" db="EMBL/GenBank/DDBJ databases">
        <authorList>
            <person name="Audoor S."/>
            <person name="Bilcke G."/>
        </authorList>
    </citation>
    <scope>NUCLEOTIDE SEQUENCE</scope>
</reference>
<proteinExistence type="predicted"/>
<sequence length="170" mass="18920">MDSLGGFPVIFKDRSKYSHYKAGLDIDLSPMFPGEKISVAAWKESVRIDVKNGSKASFGKSVGILGKFESGRTLSRKGALMDDFVECGQEWQVLPTEPMLFHETSVPQFPAKCVELEDPQGERRRRRLDESGIKEKEAEAACARLEDPSDRKGCVYDIIVTQDLDIAGAY</sequence>
<organism evidence="1 2">
    <name type="scientific">Cylindrotheca closterium</name>
    <dbReference type="NCBI Taxonomy" id="2856"/>
    <lineage>
        <taxon>Eukaryota</taxon>
        <taxon>Sar</taxon>
        <taxon>Stramenopiles</taxon>
        <taxon>Ochrophyta</taxon>
        <taxon>Bacillariophyta</taxon>
        <taxon>Bacillariophyceae</taxon>
        <taxon>Bacillariophycidae</taxon>
        <taxon>Bacillariales</taxon>
        <taxon>Bacillariaceae</taxon>
        <taxon>Cylindrotheca</taxon>
    </lineage>
</organism>
<gene>
    <name evidence="1" type="ORF">CYCCA115_LOCUS19148</name>
</gene>
<dbReference type="EMBL" id="CAKOGP040002091">
    <property type="protein sequence ID" value="CAJ1961339.1"/>
    <property type="molecule type" value="Genomic_DNA"/>
</dbReference>
<dbReference type="Proteomes" id="UP001295423">
    <property type="component" value="Unassembled WGS sequence"/>
</dbReference>
<accession>A0AAD2JLG3</accession>
<keyword evidence="2" id="KW-1185">Reference proteome</keyword>